<feature type="region of interest" description="Disordered" evidence="1">
    <location>
        <begin position="62"/>
        <end position="82"/>
    </location>
</feature>
<gene>
    <name evidence="2" type="ORF">HSB1_38980</name>
</gene>
<dbReference type="eggNOG" id="arCOG01011">
    <property type="taxonomic scope" value="Archaea"/>
</dbReference>
<dbReference type="AlphaFoldDB" id="J2ZAS4"/>
<proteinExistence type="predicted"/>
<reference evidence="2 3" key="1">
    <citation type="journal article" date="2012" name="J. Bacteriol.">
        <title>Draft Genome Sequence of the Extremely Halophilic Archaeon Halogranum salarium B-1T.</title>
        <authorList>
            <person name="Kim K.K."/>
            <person name="Lee K.C."/>
            <person name="Lee J.S."/>
        </authorList>
    </citation>
    <scope>NUCLEOTIDE SEQUENCE [LARGE SCALE GENOMIC DNA]</scope>
    <source>
        <strain evidence="2 3">B-1</strain>
    </source>
</reference>
<sequence>MKLVVDLPDTLVGRIRDAVEEGGYDDAREFVTTAIENQLELEEEEDYTGSFKTIDEAIQEFEHNKTRSKATSRPGDEPVSGPQIDLARRAYKNVIPVNLPASNRVSEGPLWGQYNRILPVKFVIRRLANVLDDSANQEANQPVQRDLSEFSTEVAWEAREFGKELERIDDRRSRARGEKLSAGFPTGKKTEKSIDRFESHFVGYADRNGNLTGAPASLRLVNITADKGSELGLSKYGVEFAALENPLFDKDVEADDPLSDQEKQFYISHVREVLPKEFNAMVHTAKAISEGDDRPQSLSDRVAELDDEWSDAQASTNRSGLISRMYELSLVDRHRVGQRGIGYELTEEGYDLIQSHERS</sequence>
<accession>J2ZAS4</accession>
<protein>
    <submittedName>
        <fullName evidence="2">Uncharacterized protein</fullName>
    </submittedName>
</protein>
<dbReference type="EMBL" id="ALJD01000011">
    <property type="protein sequence ID" value="EJN57750.1"/>
    <property type="molecule type" value="Genomic_DNA"/>
</dbReference>
<dbReference type="OrthoDB" id="275223at2157"/>
<dbReference type="Proteomes" id="UP000007813">
    <property type="component" value="Unassembled WGS sequence"/>
</dbReference>
<evidence type="ECO:0000256" key="1">
    <source>
        <dbReference type="SAM" id="MobiDB-lite"/>
    </source>
</evidence>
<name>J2ZAS4_9EURY</name>
<comment type="caution">
    <text evidence="2">The sequence shown here is derived from an EMBL/GenBank/DDBJ whole genome shotgun (WGS) entry which is preliminary data.</text>
</comment>
<dbReference type="RefSeq" id="WP_009377069.1">
    <property type="nucleotide sequence ID" value="NZ_ALJD01000011.1"/>
</dbReference>
<evidence type="ECO:0000313" key="2">
    <source>
        <dbReference type="EMBL" id="EJN57750.1"/>
    </source>
</evidence>
<evidence type="ECO:0000313" key="3">
    <source>
        <dbReference type="Proteomes" id="UP000007813"/>
    </source>
</evidence>
<organism evidence="2 3">
    <name type="scientific">Halogranum salarium B-1</name>
    <dbReference type="NCBI Taxonomy" id="1210908"/>
    <lineage>
        <taxon>Archaea</taxon>
        <taxon>Methanobacteriati</taxon>
        <taxon>Methanobacteriota</taxon>
        <taxon>Stenosarchaea group</taxon>
        <taxon>Halobacteria</taxon>
        <taxon>Halobacteriales</taxon>
        <taxon>Haloferacaceae</taxon>
    </lineage>
</organism>